<dbReference type="EMBL" id="RQGT01000134">
    <property type="protein sequence ID" value="TGM08805.1"/>
    <property type="molecule type" value="Genomic_DNA"/>
</dbReference>
<feature type="region of interest" description="Disordered" evidence="1">
    <location>
        <begin position="277"/>
        <end position="336"/>
    </location>
</feature>
<evidence type="ECO:0000313" key="3">
    <source>
        <dbReference type="EMBL" id="TGM08805.1"/>
    </source>
</evidence>
<keyword evidence="2" id="KW-0812">Transmembrane</keyword>
<organism evidence="3 4">
    <name type="scientific">Leptospira stimsonii</name>
    <dbReference type="NCBI Taxonomy" id="2202203"/>
    <lineage>
        <taxon>Bacteria</taxon>
        <taxon>Pseudomonadati</taxon>
        <taxon>Spirochaetota</taxon>
        <taxon>Spirochaetia</taxon>
        <taxon>Leptospirales</taxon>
        <taxon>Leptospiraceae</taxon>
        <taxon>Leptospira</taxon>
    </lineage>
</organism>
<keyword evidence="2" id="KW-0472">Membrane</keyword>
<dbReference type="RefSeq" id="WP_135686626.1">
    <property type="nucleotide sequence ID" value="NZ_RQEQ01000008.1"/>
</dbReference>
<feature type="region of interest" description="Disordered" evidence="1">
    <location>
        <begin position="178"/>
        <end position="227"/>
    </location>
</feature>
<accession>A0ABY2MV30</accession>
<feature type="compositionally biased region" description="Acidic residues" evidence="1">
    <location>
        <begin position="205"/>
        <end position="215"/>
    </location>
</feature>
<evidence type="ECO:0000313" key="4">
    <source>
        <dbReference type="Proteomes" id="UP000297422"/>
    </source>
</evidence>
<keyword evidence="2" id="KW-1133">Transmembrane helix</keyword>
<evidence type="ECO:0000256" key="2">
    <source>
        <dbReference type="SAM" id="Phobius"/>
    </source>
</evidence>
<feature type="compositionally biased region" description="Polar residues" evidence="1">
    <location>
        <begin position="277"/>
        <end position="306"/>
    </location>
</feature>
<name>A0ABY2MV30_9LEPT</name>
<protein>
    <submittedName>
        <fullName evidence="3">Uncharacterized protein</fullName>
    </submittedName>
</protein>
<dbReference type="Proteomes" id="UP000297422">
    <property type="component" value="Unassembled WGS sequence"/>
</dbReference>
<gene>
    <name evidence="3" type="ORF">EHQ90_22205</name>
</gene>
<feature type="compositionally biased region" description="Acidic residues" evidence="1">
    <location>
        <begin position="189"/>
        <end position="198"/>
    </location>
</feature>
<comment type="caution">
    <text evidence="3">The sequence shown here is derived from an EMBL/GenBank/DDBJ whole genome shotgun (WGS) entry which is preliminary data.</text>
</comment>
<proteinExistence type="predicted"/>
<feature type="transmembrane region" description="Helical" evidence="2">
    <location>
        <begin position="337"/>
        <end position="355"/>
    </location>
</feature>
<keyword evidence="4" id="KW-1185">Reference proteome</keyword>
<sequence>MTLRYTLEGDNGLDLPQDAILLRVKGKYVPIEDLGNGILNGDYYVEEVDFHSPERAQLSGEEAAIIPVRFGTFYHDDALPIALSGDELGMFHLAALFKGFKFPSVGRMPAVRGLRLNTGGLSKSFKGATKSIQGAGKNILKTGQKAVKDYGNTLKKGFKDAGKLVGKVGEVLPDVLQAVGNQGGGAPEENSEDQEQPPEEMPGNESEEFSEEPISEDSGSVITDTGFQDEMSGELGFIQAAMAAAPMISNIVSSVQSNQRKRTQAKNQMQMSKLSALTNLKQSSVKKATSTQTKSFSNPALSQTSEGKYALTYKTSSRGGDAPNPNPPTPDKKDDKTMLYVGAGVVVLALAFFAFNNSKKGKR</sequence>
<reference evidence="4" key="1">
    <citation type="journal article" date="2019" name="PLoS Negl. Trop. Dis.">
        <title>Revisiting the worldwide diversity of Leptospira species in the environment.</title>
        <authorList>
            <person name="Vincent A.T."/>
            <person name="Schiettekatte O."/>
            <person name="Bourhy P."/>
            <person name="Veyrier F.J."/>
            <person name="Picardeau M."/>
        </authorList>
    </citation>
    <scope>NUCLEOTIDE SEQUENCE [LARGE SCALE GENOMIC DNA]</scope>
    <source>
        <strain evidence="4">201702407</strain>
    </source>
</reference>
<evidence type="ECO:0000256" key="1">
    <source>
        <dbReference type="SAM" id="MobiDB-lite"/>
    </source>
</evidence>